<evidence type="ECO:0000256" key="1">
    <source>
        <dbReference type="ARBA" id="ARBA00004141"/>
    </source>
</evidence>
<keyword evidence="8 12" id="KW-1133">Transmembrane helix</keyword>
<dbReference type="Pfam" id="PF00520">
    <property type="entry name" value="Ion_trans"/>
    <property type="match status" value="1"/>
</dbReference>
<feature type="transmembrane region" description="Helical" evidence="12">
    <location>
        <begin position="49"/>
        <end position="68"/>
    </location>
</feature>
<evidence type="ECO:0000256" key="8">
    <source>
        <dbReference type="ARBA" id="ARBA00022989"/>
    </source>
</evidence>
<dbReference type="PANTHER" id="PTHR11537">
    <property type="entry name" value="VOLTAGE-GATED POTASSIUM CHANNEL"/>
    <property type="match status" value="1"/>
</dbReference>
<evidence type="ECO:0000256" key="4">
    <source>
        <dbReference type="ARBA" id="ARBA00022692"/>
    </source>
</evidence>
<feature type="transmembrane region" description="Helical" evidence="12">
    <location>
        <begin position="20"/>
        <end position="37"/>
    </location>
</feature>
<dbReference type="InterPro" id="IPR005821">
    <property type="entry name" value="Ion_trans_dom"/>
</dbReference>
<sequence>MFNNLSRIVNRDETAAGRVFTLAIQALIVLSIVSFSLETLPNLSDFWQQVLQAFEVFSVAVFTIEYVLRVSFAERKLAFIFSFYGLIDLLAILPFYVTAIL</sequence>
<evidence type="ECO:0000313" key="15">
    <source>
        <dbReference type="Proteomes" id="UP000636505"/>
    </source>
</evidence>
<dbReference type="EMBL" id="JADEXG010000008">
    <property type="protein sequence ID" value="MBE9076751.1"/>
    <property type="molecule type" value="Genomic_DNA"/>
</dbReference>
<evidence type="ECO:0000256" key="7">
    <source>
        <dbReference type="ARBA" id="ARBA00022958"/>
    </source>
</evidence>
<dbReference type="GO" id="GO:0001508">
    <property type="term" value="P:action potential"/>
    <property type="evidence" value="ECO:0007669"/>
    <property type="project" value="TreeGrafter"/>
</dbReference>
<evidence type="ECO:0000256" key="6">
    <source>
        <dbReference type="ARBA" id="ARBA00022882"/>
    </source>
</evidence>
<evidence type="ECO:0000256" key="2">
    <source>
        <dbReference type="ARBA" id="ARBA00022448"/>
    </source>
</evidence>
<evidence type="ECO:0000256" key="11">
    <source>
        <dbReference type="ARBA" id="ARBA00023303"/>
    </source>
</evidence>
<keyword evidence="3" id="KW-0633">Potassium transport</keyword>
<comment type="subcellular location">
    <subcellularLocation>
        <location evidence="1">Membrane</location>
        <topology evidence="1">Multi-pass membrane protein</topology>
    </subcellularLocation>
</comment>
<feature type="transmembrane region" description="Helical" evidence="12">
    <location>
        <begin position="77"/>
        <end position="97"/>
    </location>
</feature>
<dbReference type="PRINTS" id="PR00169">
    <property type="entry name" value="KCHANNEL"/>
</dbReference>
<keyword evidence="5" id="KW-0631">Potassium channel</keyword>
<dbReference type="InterPro" id="IPR027359">
    <property type="entry name" value="Volt_channel_dom_sf"/>
</dbReference>
<evidence type="ECO:0000256" key="5">
    <source>
        <dbReference type="ARBA" id="ARBA00022826"/>
    </source>
</evidence>
<name>A0A8J7A9X6_9CYAN</name>
<protein>
    <submittedName>
        <fullName evidence="14">Ion transporter</fullName>
    </submittedName>
</protein>
<evidence type="ECO:0000256" key="10">
    <source>
        <dbReference type="ARBA" id="ARBA00023136"/>
    </source>
</evidence>
<reference evidence="14" key="1">
    <citation type="submission" date="2020-10" db="EMBL/GenBank/DDBJ databases">
        <authorList>
            <person name="Castelo-Branco R."/>
            <person name="Eusebio N."/>
            <person name="Adriana R."/>
            <person name="Vieira A."/>
            <person name="Brugerolle De Fraissinette N."/>
            <person name="Rezende De Castro R."/>
            <person name="Schneider M.P."/>
            <person name="Vasconcelos V."/>
            <person name="Leao P.N."/>
        </authorList>
    </citation>
    <scope>NUCLEOTIDE SEQUENCE</scope>
    <source>
        <strain evidence="14">LEGE 07310</strain>
    </source>
</reference>
<keyword evidence="9" id="KW-0406">Ion transport</keyword>
<evidence type="ECO:0000259" key="13">
    <source>
        <dbReference type="Pfam" id="PF00520"/>
    </source>
</evidence>
<evidence type="ECO:0000313" key="14">
    <source>
        <dbReference type="EMBL" id="MBE9076751.1"/>
    </source>
</evidence>
<dbReference type="InterPro" id="IPR028325">
    <property type="entry name" value="VG_K_chnl"/>
</dbReference>
<keyword evidence="7" id="KW-0630">Potassium</keyword>
<accession>A0A8J7A9X6</accession>
<dbReference type="PANTHER" id="PTHR11537:SF254">
    <property type="entry name" value="POTASSIUM VOLTAGE-GATED CHANNEL PROTEIN SHAB"/>
    <property type="match status" value="1"/>
</dbReference>
<evidence type="ECO:0000256" key="9">
    <source>
        <dbReference type="ARBA" id="ARBA00023065"/>
    </source>
</evidence>
<keyword evidence="6" id="KW-0851">Voltage-gated channel</keyword>
<keyword evidence="4 12" id="KW-0812">Transmembrane</keyword>
<keyword evidence="2" id="KW-0813">Transport</keyword>
<dbReference type="Gene3D" id="1.20.120.350">
    <property type="entry name" value="Voltage-gated potassium channels. Chain C"/>
    <property type="match status" value="1"/>
</dbReference>
<feature type="domain" description="Ion transport" evidence="13">
    <location>
        <begin position="18"/>
        <end position="100"/>
    </location>
</feature>
<keyword evidence="10 12" id="KW-0472">Membrane</keyword>
<keyword evidence="11" id="KW-0407">Ion channel</keyword>
<evidence type="ECO:0000256" key="3">
    <source>
        <dbReference type="ARBA" id="ARBA00022538"/>
    </source>
</evidence>
<dbReference type="GO" id="GO:0005249">
    <property type="term" value="F:voltage-gated potassium channel activity"/>
    <property type="evidence" value="ECO:0007669"/>
    <property type="project" value="InterPro"/>
</dbReference>
<comment type="caution">
    <text evidence="14">The sequence shown here is derived from an EMBL/GenBank/DDBJ whole genome shotgun (WGS) entry which is preliminary data.</text>
</comment>
<evidence type="ECO:0000256" key="12">
    <source>
        <dbReference type="SAM" id="Phobius"/>
    </source>
</evidence>
<dbReference type="GO" id="GO:0008076">
    <property type="term" value="C:voltage-gated potassium channel complex"/>
    <property type="evidence" value="ECO:0007669"/>
    <property type="project" value="InterPro"/>
</dbReference>
<dbReference type="Proteomes" id="UP000636505">
    <property type="component" value="Unassembled WGS sequence"/>
</dbReference>
<keyword evidence="15" id="KW-1185">Reference proteome</keyword>
<gene>
    <name evidence="14" type="ORF">IQ241_05485</name>
</gene>
<dbReference type="SUPFAM" id="SSF81324">
    <property type="entry name" value="Voltage-gated potassium channels"/>
    <property type="match status" value="1"/>
</dbReference>
<organism evidence="14 15">
    <name type="scientific">Vasconcelosia minhoensis LEGE 07310</name>
    <dbReference type="NCBI Taxonomy" id="915328"/>
    <lineage>
        <taxon>Bacteria</taxon>
        <taxon>Bacillati</taxon>
        <taxon>Cyanobacteriota</taxon>
        <taxon>Cyanophyceae</taxon>
        <taxon>Nodosilineales</taxon>
        <taxon>Cymatolegaceae</taxon>
        <taxon>Vasconcelosia</taxon>
        <taxon>Vasconcelosia minhoensis</taxon>
    </lineage>
</organism>
<dbReference type="AlphaFoldDB" id="A0A8J7A9X6"/>
<dbReference type="RefSeq" id="WP_193905402.1">
    <property type="nucleotide sequence ID" value="NZ_JADEXG010000008.1"/>
</dbReference>
<proteinExistence type="predicted"/>